<dbReference type="EMBL" id="JARAKH010000036">
    <property type="protein sequence ID" value="KAK8384127.1"/>
    <property type="molecule type" value="Genomic_DNA"/>
</dbReference>
<feature type="compositionally biased region" description="Acidic residues" evidence="1">
    <location>
        <begin position="290"/>
        <end position="302"/>
    </location>
</feature>
<organism evidence="2 3">
    <name type="scientific">Scylla paramamosain</name>
    <name type="common">Mud crab</name>
    <dbReference type="NCBI Taxonomy" id="85552"/>
    <lineage>
        <taxon>Eukaryota</taxon>
        <taxon>Metazoa</taxon>
        <taxon>Ecdysozoa</taxon>
        <taxon>Arthropoda</taxon>
        <taxon>Crustacea</taxon>
        <taxon>Multicrustacea</taxon>
        <taxon>Malacostraca</taxon>
        <taxon>Eumalacostraca</taxon>
        <taxon>Eucarida</taxon>
        <taxon>Decapoda</taxon>
        <taxon>Pleocyemata</taxon>
        <taxon>Brachyura</taxon>
        <taxon>Eubrachyura</taxon>
        <taxon>Portunoidea</taxon>
        <taxon>Portunidae</taxon>
        <taxon>Portuninae</taxon>
        <taxon>Scylla</taxon>
    </lineage>
</organism>
<feature type="compositionally biased region" description="Low complexity" evidence="1">
    <location>
        <begin position="412"/>
        <end position="422"/>
    </location>
</feature>
<protein>
    <submittedName>
        <fullName evidence="2">Uncharacterized protein</fullName>
    </submittedName>
</protein>
<reference evidence="2 3" key="1">
    <citation type="submission" date="2023-03" db="EMBL/GenBank/DDBJ databases">
        <title>High-quality genome of Scylla paramamosain provides insights in environmental adaptation.</title>
        <authorList>
            <person name="Zhang L."/>
        </authorList>
    </citation>
    <scope>NUCLEOTIDE SEQUENCE [LARGE SCALE GENOMIC DNA]</scope>
    <source>
        <strain evidence="2">LZ_2023a</strain>
        <tissue evidence="2">Muscle</tissue>
    </source>
</reference>
<accession>A0AAW0TCE0</accession>
<sequence>MWWAAGGVAPRGAAAAATHPVLASLRDEPASPRPSLRSQLRKAATDPRGRAVVQIDSLLCTNELALGDVLEERRGEVCLYRLCFKNYKTCYTSFAVATLASSAAMRRVRRLLRGRPLPATHLRLSFDVRWDSAAAFLQGVPVRLYGAEQERWLGELVSVAVVHQTTGRLLRQYNHPTQAHARPLQAFLDSLQPGRVLLLAGSTFQDPDTSVTSLLAELGIDWLLGRGGGAVLWAWVGVVGSVRAAGEASVIWRPWNRNRQILTWEIHLPKAPEVPWCGGDGGSISPLDSKEEEEEEEEEEEGGGVGAGRHGVHLEITGRSSDCMGLHVARLYESALMASLILRPKASFFITLEDDMVVLPFFYRWMVRGRKILKKTQEFICVNSLNPKYPYKLYQYPRRTLGDLHLSSRTTTTTITTTATTAHSFRSPLRDNGRSPGDTTPPEGKKGNGRGNNNMNKFPPEPNKKTASGDTLRGPGTDTRAPREVGVVTGAGLEDGGRQWPGGKFMAGWGMERSLVEAMIRFWPLAKRDVDWETLVETWAGIRPCLLPSRPHALHARAAHLSLGPDLPPLL</sequence>
<evidence type="ECO:0000313" key="3">
    <source>
        <dbReference type="Proteomes" id="UP001487740"/>
    </source>
</evidence>
<dbReference type="InterPro" id="IPR029044">
    <property type="entry name" value="Nucleotide-diphossugar_trans"/>
</dbReference>
<gene>
    <name evidence="2" type="ORF">O3P69_016091</name>
</gene>
<keyword evidence="3" id="KW-1185">Reference proteome</keyword>
<evidence type="ECO:0000313" key="2">
    <source>
        <dbReference type="EMBL" id="KAK8384127.1"/>
    </source>
</evidence>
<feature type="region of interest" description="Disordered" evidence="1">
    <location>
        <begin position="412"/>
        <end position="485"/>
    </location>
</feature>
<dbReference type="Gene3D" id="3.90.550.10">
    <property type="entry name" value="Spore Coat Polysaccharide Biosynthesis Protein SpsA, Chain A"/>
    <property type="match status" value="1"/>
</dbReference>
<feature type="region of interest" description="Disordered" evidence="1">
    <location>
        <begin position="277"/>
        <end position="308"/>
    </location>
</feature>
<comment type="caution">
    <text evidence="2">The sequence shown here is derived from an EMBL/GenBank/DDBJ whole genome shotgun (WGS) entry which is preliminary data.</text>
</comment>
<evidence type="ECO:0000256" key="1">
    <source>
        <dbReference type="SAM" id="MobiDB-lite"/>
    </source>
</evidence>
<name>A0AAW0TCE0_SCYPA</name>
<proteinExistence type="predicted"/>
<dbReference type="Proteomes" id="UP001487740">
    <property type="component" value="Unassembled WGS sequence"/>
</dbReference>
<dbReference type="AlphaFoldDB" id="A0AAW0TCE0"/>